<keyword evidence="5" id="KW-0496">Mitochondrion</keyword>
<dbReference type="GO" id="GO:0005743">
    <property type="term" value="C:mitochondrial inner membrane"/>
    <property type="evidence" value="ECO:0007669"/>
    <property type="project" value="UniProtKB-SubCell"/>
</dbReference>
<dbReference type="GO" id="GO:0006120">
    <property type="term" value="P:mitochondrial electron transport, NADH to ubiquinone"/>
    <property type="evidence" value="ECO:0007669"/>
    <property type="project" value="InterPro"/>
</dbReference>
<keyword evidence="4" id="KW-1133">Transmembrane helix</keyword>
<dbReference type="PANTHER" id="PTHR21382">
    <property type="entry name" value="NADH-UBIQUINONE OXIDOREDUCTASE SUBUNIT"/>
    <property type="match status" value="1"/>
</dbReference>
<dbReference type="AlphaFoldDB" id="A0A5C3NI29"/>
<evidence type="ECO:0000256" key="3">
    <source>
        <dbReference type="ARBA" id="ARBA00022792"/>
    </source>
</evidence>
<accession>A0A5C3NI29</accession>
<organism evidence="8 9">
    <name type="scientific">Heliocybe sulcata</name>
    <dbReference type="NCBI Taxonomy" id="5364"/>
    <lineage>
        <taxon>Eukaryota</taxon>
        <taxon>Fungi</taxon>
        <taxon>Dikarya</taxon>
        <taxon>Basidiomycota</taxon>
        <taxon>Agaricomycotina</taxon>
        <taxon>Agaricomycetes</taxon>
        <taxon>Gloeophyllales</taxon>
        <taxon>Gloeophyllaceae</taxon>
        <taxon>Heliocybe</taxon>
    </lineage>
</organism>
<reference evidence="8 9" key="1">
    <citation type="journal article" date="2019" name="Nat. Ecol. Evol.">
        <title>Megaphylogeny resolves global patterns of mushroom evolution.</title>
        <authorList>
            <person name="Varga T."/>
            <person name="Krizsan K."/>
            <person name="Foldi C."/>
            <person name="Dima B."/>
            <person name="Sanchez-Garcia M."/>
            <person name="Sanchez-Ramirez S."/>
            <person name="Szollosi G.J."/>
            <person name="Szarkandi J.G."/>
            <person name="Papp V."/>
            <person name="Albert L."/>
            <person name="Andreopoulos W."/>
            <person name="Angelini C."/>
            <person name="Antonin V."/>
            <person name="Barry K.W."/>
            <person name="Bougher N.L."/>
            <person name="Buchanan P."/>
            <person name="Buyck B."/>
            <person name="Bense V."/>
            <person name="Catcheside P."/>
            <person name="Chovatia M."/>
            <person name="Cooper J."/>
            <person name="Damon W."/>
            <person name="Desjardin D."/>
            <person name="Finy P."/>
            <person name="Geml J."/>
            <person name="Haridas S."/>
            <person name="Hughes K."/>
            <person name="Justo A."/>
            <person name="Karasinski D."/>
            <person name="Kautmanova I."/>
            <person name="Kiss B."/>
            <person name="Kocsube S."/>
            <person name="Kotiranta H."/>
            <person name="LaButti K.M."/>
            <person name="Lechner B.E."/>
            <person name="Liimatainen K."/>
            <person name="Lipzen A."/>
            <person name="Lukacs Z."/>
            <person name="Mihaltcheva S."/>
            <person name="Morgado L.N."/>
            <person name="Niskanen T."/>
            <person name="Noordeloos M.E."/>
            <person name="Ohm R.A."/>
            <person name="Ortiz-Santana B."/>
            <person name="Ovrebo C."/>
            <person name="Racz N."/>
            <person name="Riley R."/>
            <person name="Savchenko A."/>
            <person name="Shiryaev A."/>
            <person name="Soop K."/>
            <person name="Spirin V."/>
            <person name="Szebenyi C."/>
            <person name="Tomsovsky M."/>
            <person name="Tulloss R.E."/>
            <person name="Uehling J."/>
            <person name="Grigoriev I.V."/>
            <person name="Vagvolgyi C."/>
            <person name="Papp T."/>
            <person name="Martin F.M."/>
            <person name="Miettinen O."/>
            <person name="Hibbett D.S."/>
            <person name="Nagy L.G."/>
        </authorList>
    </citation>
    <scope>NUCLEOTIDE SEQUENCE [LARGE SCALE GENOMIC DNA]</scope>
    <source>
        <strain evidence="8 9">OMC1185</strain>
    </source>
</reference>
<gene>
    <name evidence="8" type="ORF">OE88DRAFT_1619554</name>
</gene>
<evidence type="ECO:0000313" key="9">
    <source>
        <dbReference type="Proteomes" id="UP000305948"/>
    </source>
</evidence>
<protein>
    <submittedName>
        <fullName evidence="8">Uncharacterized protein</fullName>
    </submittedName>
</protein>
<evidence type="ECO:0000256" key="4">
    <source>
        <dbReference type="ARBA" id="ARBA00022989"/>
    </source>
</evidence>
<keyword evidence="2" id="KW-0812">Transmembrane</keyword>
<evidence type="ECO:0000313" key="8">
    <source>
        <dbReference type="EMBL" id="TFK57023.1"/>
    </source>
</evidence>
<dbReference type="InterPro" id="IPR039205">
    <property type="entry name" value="NDUFA11"/>
</dbReference>
<evidence type="ECO:0000256" key="6">
    <source>
        <dbReference type="ARBA" id="ARBA00023136"/>
    </source>
</evidence>
<dbReference type="GO" id="GO:0045271">
    <property type="term" value="C:respiratory chain complex I"/>
    <property type="evidence" value="ECO:0007669"/>
    <property type="project" value="InterPro"/>
</dbReference>
<evidence type="ECO:0000256" key="2">
    <source>
        <dbReference type="ARBA" id="ARBA00022692"/>
    </source>
</evidence>
<comment type="subcellular location">
    <subcellularLocation>
        <location evidence="1">Mitochondrion inner membrane</location>
        <topology evidence="1">Multi-pass membrane protein</topology>
    </subcellularLocation>
</comment>
<dbReference type="OrthoDB" id="1913277at2759"/>
<dbReference type="EMBL" id="ML213503">
    <property type="protein sequence ID" value="TFK57023.1"/>
    <property type="molecule type" value="Genomic_DNA"/>
</dbReference>
<feature type="region of interest" description="Disordered" evidence="7">
    <location>
        <begin position="134"/>
        <end position="166"/>
    </location>
</feature>
<keyword evidence="6" id="KW-0472">Membrane</keyword>
<feature type="compositionally biased region" description="Pro residues" evidence="7">
    <location>
        <begin position="156"/>
        <end position="166"/>
    </location>
</feature>
<dbReference type="PANTHER" id="PTHR21382:SF1">
    <property type="entry name" value="NADH DEHYDROGENASE [UBIQUINONE] 1 ALPHA SUBCOMPLEX SUBUNIT 11"/>
    <property type="match status" value="1"/>
</dbReference>
<evidence type="ECO:0000256" key="7">
    <source>
        <dbReference type="SAM" id="MobiDB-lite"/>
    </source>
</evidence>
<dbReference type="STRING" id="5364.A0A5C3NI29"/>
<sequence length="166" mass="17168">MNYPPAALVPAGTVPYDPKPSLQYAAKVGLQATFVGAFVATVQNALSTHNRGPAGILTKYGGTIGMFGAMGAAFAFTEAVVGNQRQRDDPINGVAGGCAAGFLAGIRRGSLPLAVASCALLGGAVGVFDYSGQNLAGRNPNESPEEKRKRFFKQKPQPPPSEESDE</sequence>
<name>A0A5C3NI29_9AGAM</name>
<keyword evidence="3" id="KW-0999">Mitochondrion inner membrane</keyword>
<dbReference type="Proteomes" id="UP000305948">
    <property type="component" value="Unassembled WGS sequence"/>
</dbReference>
<evidence type="ECO:0000256" key="1">
    <source>
        <dbReference type="ARBA" id="ARBA00004448"/>
    </source>
</evidence>
<proteinExistence type="predicted"/>
<keyword evidence="9" id="KW-1185">Reference proteome</keyword>
<dbReference type="Pfam" id="PF02466">
    <property type="entry name" value="Tim17"/>
    <property type="match status" value="1"/>
</dbReference>
<evidence type="ECO:0000256" key="5">
    <source>
        <dbReference type="ARBA" id="ARBA00023128"/>
    </source>
</evidence>